<proteinExistence type="inferred from homology"/>
<dbReference type="FunFam" id="3.30.530.20:FF:000007">
    <property type="entry name" value="Major pollen allergen Bet v 1-A"/>
    <property type="match status" value="1"/>
</dbReference>
<dbReference type="EMBL" id="JAAIUW010000003">
    <property type="protein sequence ID" value="KAF7837769.1"/>
    <property type="molecule type" value="Genomic_DNA"/>
</dbReference>
<feature type="domain" description="Bet v I/Major latex protein" evidence="5">
    <location>
        <begin position="1"/>
        <end position="156"/>
    </location>
</feature>
<evidence type="ECO:0000256" key="1">
    <source>
        <dbReference type="ARBA" id="ARBA00009744"/>
    </source>
</evidence>
<keyword evidence="2 4" id="KW-0611">Plant defense</keyword>
<dbReference type="InterPro" id="IPR050279">
    <property type="entry name" value="Plant_def-hormone_signal"/>
</dbReference>
<dbReference type="GO" id="GO:0004864">
    <property type="term" value="F:protein phosphatase inhibitor activity"/>
    <property type="evidence" value="ECO:0007669"/>
    <property type="project" value="InterPro"/>
</dbReference>
<dbReference type="Pfam" id="PF00407">
    <property type="entry name" value="Bet_v_1"/>
    <property type="match status" value="1"/>
</dbReference>
<evidence type="ECO:0000259" key="5">
    <source>
        <dbReference type="Pfam" id="PF00407"/>
    </source>
</evidence>
<dbReference type="GO" id="GO:0009738">
    <property type="term" value="P:abscisic acid-activated signaling pathway"/>
    <property type="evidence" value="ECO:0007669"/>
    <property type="project" value="InterPro"/>
</dbReference>
<evidence type="ECO:0000256" key="4">
    <source>
        <dbReference type="RuleBase" id="RU000409"/>
    </source>
</evidence>
<dbReference type="InterPro" id="IPR023393">
    <property type="entry name" value="START-like_dom_sf"/>
</dbReference>
<evidence type="ECO:0000256" key="2">
    <source>
        <dbReference type="ARBA" id="ARBA00022821"/>
    </source>
</evidence>
<sequence length="162" mass="17668">MGVFNFEYESSSSIAPSRLFKALVIDADNVIPKVVPNAIQSTEIVEGDGTGVGTIKKITFGPGSPVKNVTHKVEALDREKFIYSYSVIEGDALSDKYEKITYETKLVASENGGCVIKGESKYVTKGEKEVNEEDVKANKDKAAWLLKAVEAYLLANPDAYSH</sequence>
<dbReference type="PROSITE" id="PS00451">
    <property type="entry name" value="PATHOGENESIS_BETVI"/>
    <property type="match status" value="1"/>
</dbReference>
<organism evidence="6 7">
    <name type="scientific">Senna tora</name>
    <dbReference type="NCBI Taxonomy" id="362788"/>
    <lineage>
        <taxon>Eukaryota</taxon>
        <taxon>Viridiplantae</taxon>
        <taxon>Streptophyta</taxon>
        <taxon>Embryophyta</taxon>
        <taxon>Tracheophyta</taxon>
        <taxon>Spermatophyta</taxon>
        <taxon>Magnoliopsida</taxon>
        <taxon>eudicotyledons</taxon>
        <taxon>Gunneridae</taxon>
        <taxon>Pentapetalae</taxon>
        <taxon>rosids</taxon>
        <taxon>fabids</taxon>
        <taxon>Fabales</taxon>
        <taxon>Fabaceae</taxon>
        <taxon>Caesalpinioideae</taxon>
        <taxon>Cassia clade</taxon>
        <taxon>Senna</taxon>
    </lineage>
</organism>
<reference evidence="6" key="1">
    <citation type="submission" date="2020-09" db="EMBL/GenBank/DDBJ databases">
        <title>Genome-Enabled Discovery of Anthraquinone Biosynthesis in Senna tora.</title>
        <authorList>
            <person name="Kang S.-H."/>
            <person name="Pandey R.P."/>
            <person name="Lee C.-M."/>
            <person name="Sim J.-S."/>
            <person name="Jeong J.-T."/>
            <person name="Choi B.-S."/>
            <person name="Jung M."/>
            <person name="Ginzburg D."/>
            <person name="Zhao K."/>
            <person name="Won S.Y."/>
            <person name="Oh T.-J."/>
            <person name="Yu Y."/>
            <person name="Kim N.-H."/>
            <person name="Lee O.R."/>
            <person name="Lee T.-H."/>
            <person name="Bashyal P."/>
            <person name="Kim T.-S."/>
            <person name="Lee W.-H."/>
            <person name="Kawkins C."/>
            <person name="Kim C.-K."/>
            <person name="Kim J.S."/>
            <person name="Ahn B.O."/>
            <person name="Rhee S.Y."/>
            <person name="Sohng J.K."/>
        </authorList>
    </citation>
    <scope>NUCLEOTIDE SEQUENCE</scope>
    <source>
        <tissue evidence="6">Leaf</tissue>
    </source>
</reference>
<dbReference type="InterPro" id="IPR024949">
    <property type="entry name" value="Bet_v_I_allergen"/>
</dbReference>
<dbReference type="PANTHER" id="PTHR31213:SF55">
    <property type="entry name" value="STRESS-INDUCED PROTEIN SAM22"/>
    <property type="match status" value="1"/>
</dbReference>
<evidence type="ECO:0000313" key="6">
    <source>
        <dbReference type="EMBL" id="KAF7837769.1"/>
    </source>
</evidence>
<dbReference type="OrthoDB" id="1858506at2759"/>
<gene>
    <name evidence="6" type="ORF">G2W53_006251</name>
</gene>
<dbReference type="SUPFAM" id="SSF55961">
    <property type="entry name" value="Bet v1-like"/>
    <property type="match status" value="1"/>
</dbReference>
<name>A0A834X4N0_9FABA</name>
<dbReference type="GO" id="GO:0005737">
    <property type="term" value="C:cytoplasm"/>
    <property type="evidence" value="ECO:0007669"/>
    <property type="project" value="TreeGrafter"/>
</dbReference>
<dbReference type="GO" id="GO:0005634">
    <property type="term" value="C:nucleus"/>
    <property type="evidence" value="ECO:0007669"/>
    <property type="project" value="TreeGrafter"/>
</dbReference>
<accession>A0A834X4N0</accession>
<comment type="similarity">
    <text evidence="1 4">Belongs to the BetVI family.</text>
</comment>
<dbReference type="CDD" id="cd07816">
    <property type="entry name" value="Bet_v1-like"/>
    <property type="match status" value="1"/>
</dbReference>
<dbReference type="PANTHER" id="PTHR31213">
    <property type="entry name" value="OS08G0374000 PROTEIN-RELATED"/>
    <property type="match status" value="1"/>
</dbReference>
<dbReference type="Gene3D" id="3.30.530.20">
    <property type="match status" value="1"/>
</dbReference>
<dbReference type="PRINTS" id="PR00634">
    <property type="entry name" value="BETALLERGEN"/>
</dbReference>
<dbReference type="GO" id="GO:0010427">
    <property type="term" value="F:abscisic acid binding"/>
    <property type="evidence" value="ECO:0007669"/>
    <property type="project" value="InterPro"/>
</dbReference>
<evidence type="ECO:0000313" key="7">
    <source>
        <dbReference type="Proteomes" id="UP000634136"/>
    </source>
</evidence>
<dbReference type="Proteomes" id="UP000634136">
    <property type="component" value="Unassembled WGS sequence"/>
</dbReference>
<dbReference type="GO" id="GO:0006952">
    <property type="term" value="P:defense response"/>
    <property type="evidence" value="ECO:0007669"/>
    <property type="project" value="UniProtKB-KW"/>
</dbReference>
<protein>
    <submittedName>
        <fullName evidence="6">Major allergen Pru ar 1-like</fullName>
    </submittedName>
</protein>
<dbReference type="GO" id="GO:0038023">
    <property type="term" value="F:signaling receptor activity"/>
    <property type="evidence" value="ECO:0007669"/>
    <property type="project" value="InterPro"/>
</dbReference>
<keyword evidence="7" id="KW-1185">Reference proteome</keyword>
<keyword evidence="3 4" id="KW-0568">Pathogenesis-related protein</keyword>
<dbReference type="AlphaFoldDB" id="A0A834X4N0"/>
<comment type="caution">
    <text evidence="6">The sequence shown here is derived from an EMBL/GenBank/DDBJ whole genome shotgun (WGS) entry which is preliminary data.</text>
</comment>
<dbReference type="InterPro" id="IPR000916">
    <property type="entry name" value="Bet_v_I/MLP"/>
</dbReference>
<evidence type="ECO:0000256" key="3">
    <source>
        <dbReference type="ARBA" id="ARBA00023265"/>
    </source>
</evidence>